<sequence length="93" mass="10111">MLFVLEFASICIELSSTGSALTAFVASNNFLIESRKNLPTTSLSDMEAISLIAGCNNPIASIEDVKNMEQRTSKRCEEKARIAFKFSSATSLV</sequence>
<dbReference type="EMBL" id="GBRH01219713">
    <property type="protein sequence ID" value="JAD78182.1"/>
    <property type="molecule type" value="Transcribed_RNA"/>
</dbReference>
<reference evidence="1" key="1">
    <citation type="submission" date="2014-09" db="EMBL/GenBank/DDBJ databases">
        <authorList>
            <person name="Magalhaes I.L.F."/>
            <person name="Oliveira U."/>
            <person name="Santos F.R."/>
            <person name="Vidigal T.H.D.A."/>
            <person name="Brescovit A.D."/>
            <person name="Santos A.J."/>
        </authorList>
    </citation>
    <scope>NUCLEOTIDE SEQUENCE</scope>
    <source>
        <tissue evidence="1">Shoot tissue taken approximately 20 cm above the soil surface</tissue>
    </source>
</reference>
<reference evidence="1" key="2">
    <citation type="journal article" date="2015" name="Data Brief">
        <title>Shoot transcriptome of the giant reed, Arundo donax.</title>
        <authorList>
            <person name="Barrero R.A."/>
            <person name="Guerrero F.D."/>
            <person name="Moolhuijzen P."/>
            <person name="Goolsby J.A."/>
            <person name="Tidwell J."/>
            <person name="Bellgard S.E."/>
            <person name="Bellgard M.I."/>
        </authorList>
    </citation>
    <scope>NUCLEOTIDE SEQUENCE</scope>
    <source>
        <tissue evidence="1">Shoot tissue taken approximately 20 cm above the soil surface</tissue>
    </source>
</reference>
<evidence type="ECO:0000313" key="1">
    <source>
        <dbReference type="EMBL" id="JAD78182.1"/>
    </source>
</evidence>
<accession>A0A0A9D369</accession>
<protein>
    <submittedName>
        <fullName evidence="1">Uncharacterized protein</fullName>
    </submittedName>
</protein>
<name>A0A0A9D369_ARUDO</name>
<proteinExistence type="predicted"/>
<dbReference type="AlphaFoldDB" id="A0A0A9D369"/>
<organism evidence="1">
    <name type="scientific">Arundo donax</name>
    <name type="common">Giant reed</name>
    <name type="synonym">Donax arundinaceus</name>
    <dbReference type="NCBI Taxonomy" id="35708"/>
    <lineage>
        <taxon>Eukaryota</taxon>
        <taxon>Viridiplantae</taxon>
        <taxon>Streptophyta</taxon>
        <taxon>Embryophyta</taxon>
        <taxon>Tracheophyta</taxon>
        <taxon>Spermatophyta</taxon>
        <taxon>Magnoliopsida</taxon>
        <taxon>Liliopsida</taxon>
        <taxon>Poales</taxon>
        <taxon>Poaceae</taxon>
        <taxon>PACMAD clade</taxon>
        <taxon>Arundinoideae</taxon>
        <taxon>Arundineae</taxon>
        <taxon>Arundo</taxon>
    </lineage>
</organism>